<evidence type="ECO:0000313" key="3">
    <source>
        <dbReference type="Proteomes" id="UP001295684"/>
    </source>
</evidence>
<feature type="compositionally biased region" description="Basic and acidic residues" evidence="1">
    <location>
        <begin position="264"/>
        <end position="273"/>
    </location>
</feature>
<accession>A0AAD1X765</accession>
<reference evidence="2" key="1">
    <citation type="submission" date="2023-07" db="EMBL/GenBank/DDBJ databases">
        <authorList>
            <consortium name="AG Swart"/>
            <person name="Singh M."/>
            <person name="Singh A."/>
            <person name="Seah K."/>
            <person name="Emmerich C."/>
        </authorList>
    </citation>
    <scope>NUCLEOTIDE SEQUENCE</scope>
    <source>
        <strain evidence="2">DP1</strain>
    </source>
</reference>
<name>A0AAD1X765_EUPCR</name>
<protein>
    <submittedName>
        <fullName evidence="2">Uncharacterized protein</fullName>
    </submittedName>
</protein>
<keyword evidence="3" id="KW-1185">Reference proteome</keyword>
<dbReference type="AlphaFoldDB" id="A0AAD1X765"/>
<comment type="caution">
    <text evidence="2">The sequence shown here is derived from an EMBL/GenBank/DDBJ whole genome shotgun (WGS) entry which is preliminary data.</text>
</comment>
<proteinExistence type="predicted"/>
<dbReference type="Proteomes" id="UP001295684">
    <property type="component" value="Unassembled WGS sequence"/>
</dbReference>
<dbReference type="EMBL" id="CAMPGE010004539">
    <property type="protein sequence ID" value="CAI2363389.1"/>
    <property type="molecule type" value="Genomic_DNA"/>
</dbReference>
<feature type="region of interest" description="Disordered" evidence="1">
    <location>
        <begin position="69"/>
        <end position="112"/>
    </location>
</feature>
<feature type="compositionally biased region" description="Basic and acidic residues" evidence="1">
    <location>
        <begin position="88"/>
        <end position="99"/>
    </location>
</feature>
<feature type="region of interest" description="Disordered" evidence="1">
    <location>
        <begin position="197"/>
        <end position="395"/>
    </location>
</feature>
<gene>
    <name evidence="2" type="ORF">ECRASSUSDP1_LOCUS4724</name>
</gene>
<feature type="compositionally biased region" description="Polar residues" evidence="1">
    <location>
        <begin position="367"/>
        <end position="378"/>
    </location>
</feature>
<organism evidence="2 3">
    <name type="scientific">Euplotes crassus</name>
    <dbReference type="NCBI Taxonomy" id="5936"/>
    <lineage>
        <taxon>Eukaryota</taxon>
        <taxon>Sar</taxon>
        <taxon>Alveolata</taxon>
        <taxon>Ciliophora</taxon>
        <taxon>Intramacronucleata</taxon>
        <taxon>Spirotrichea</taxon>
        <taxon>Hypotrichia</taxon>
        <taxon>Euplotida</taxon>
        <taxon>Euplotidae</taxon>
        <taxon>Moneuplotes</taxon>
    </lineage>
</organism>
<sequence length="511" mass="58582">MARETANHQLSIFEPREDIWMMESLNEFFDDCEKEYSQQVSIPDSEILQEPHIKKSKFFLDTEKLKENSKINAERAKERHSRLSNRLQESRKSQERPQPNEDLLPSDEEVSSRDEKYSQICENFINLNKVPIKSEEFTLNKHSEMDRVIKQYKKGISKRTGEPSKKTNPGSCRITIQKQKLCRKSMPRKSKNFHRSVMATEKPSSGNKIQARFKSRRMSHQSAHASERPIRASQKNKKLKIKACNMKRSTSRSKSSQRRGSITKKPEKMESLIKKLKRKSTNKSPLIVKSLRKKSKGSMNQSQIITLKLKKSRPKRVSPSKSSTRPLISRNSKKNYHNSQIISPNVSENKSGGSKVSPKKVAKKSKNNMSFSQTQRSMFMTKKSQKSGKSASKNNQITMSPQQTLLDMILNSTGNPMSFAKDIDISYGKNLFVNGPTKTAGTTKGTMSPQSTNMMGTKFLKTNKYLEDFKLTLSEACKTYGKEKEKSYSKHEKAKILKRMVQLCQKTAENK</sequence>
<evidence type="ECO:0000313" key="2">
    <source>
        <dbReference type="EMBL" id="CAI2363389.1"/>
    </source>
</evidence>
<evidence type="ECO:0000256" key="1">
    <source>
        <dbReference type="SAM" id="MobiDB-lite"/>
    </source>
</evidence>
<feature type="compositionally biased region" description="Polar residues" evidence="1">
    <location>
        <begin position="337"/>
        <end position="349"/>
    </location>
</feature>
<feature type="compositionally biased region" description="Basic residues" evidence="1">
    <location>
        <begin position="357"/>
        <end position="366"/>
    </location>
</feature>
<feature type="compositionally biased region" description="Basic residues" evidence="1">
    <location>
        <begin position="308"/>
        <end position="318"/>
    </location>
</feature>